<name>A0AAV9M021_9SOLN</name>
<feature type="compositionally biased region" description="Acidic residues" evidence="1">
    <location>
        <begin position="26"/>
        <end position="36"/>
    </location>
</feature>
<accession>A0AAV9M021</accession>
<sequence length="113" mass="12995">MVQGLPEIHTKNKVENTSIVSLDVSNQEEDEEEEDVPQGGEKSGTKMLIHIYQRCNFSGVGKENYEEAIKNDCVIITKEREVVSLKWIYKTKLNQEGDIQKHKRKAKFSCSYC</sequence>
<feature type="region of interest" description="Disordered" evidence="1">
    <location>
        <begin position="1"/>
        <end position="42"/>
    </location>
</feature>
<evidence type="ECO:0000313" key="2">
    <source>
        <dbReference type="EMBL" id="KAK4731256.1"/>
    </source>
</evidence>
<evidence type="ECO:0000313" key="3">
    <source>
        <dbReference type="Proteomes" id="UP001311915"/>
    </source>
</evidence>
<reference evidence="2 3" key="1">
    <citation type="submission" date="2023-10" db="EMBL/GenBank/DDBJ databases">
        <title>Genome-Wide Identification Analysis in wild type Solanum Pinnatisectum Reveals Some Genes Defensing Phytophthora Infestans.</title>
        <authorList>
            <person name="Sun C."/>
        </authorList>
    </citation>
    <scope>NUCLEOTIDE SEQUENCE [LARGE SCALE GENOMIC DNA]</scope>
    <source>
        <strain evidence="2">LQN</strain>
        <tissue evidence="2">Leaf</tissue>
    </source>
</reference>
<organism evidence="2 3">
    <name type="scientific">Solanum pinnatisectum</name>
    <name type="common">tansyleaf nightshade</name>
    <dbReference type="NCBI Taxonomy" id="50273"/>
    <lineage>
        <taxon>Eukaryota</taxon>
        <taxon>Viridiplantae</taxon>
        <taxon>Streptophyta</taxon>
        <taxon>Embryophyta</taxon>
        <taxon>Tracheophyta</taxon>
        <taxon>Spermatophyta</taxon>
        <taxon>Magnoliopsida</taxon>
        <taxon>eudicotyledons</taxon>
        <taxon>Gunneridae</taxon>
        <taxon>Pentapetalae</taxon>
        <taxon>asterids</taxon>
        <taxon>lamiids</taxon>
        <taxon>Solanales</taxon>
        <taxon>Solanaceae</taxon>
        <taxon>Solanoideae</taxon>
        <taxon>Solaneae</taxon>
        <taxon>Solanum</taxon>
    </lineage>
</organism>
<keyword evidence="3" id="KW-1185">Reference proteome</keyword>
<protein>
    <submittedName>
        <fullName evidence="2">Uncharacterized protein</fullName>
    </submittedName>
</protein>
<dbReference type="Proteomes" id="UP001311915">
    <property type="component" value="Unassembled WGS sequence"/>
</dbReference>
<gene>
    <name evidence="2" type="ORF">R3W88_024244</name>
</gene>
<comment type="caution">
    <text evidence="2">The sequence shown here is derived from an EMBL/GenBank/DDBJ whole genome shotgun (WGS) entry which is preliminary data.</text>
</comment>
<proteinExistence type="predicted"/>
<dbReference type="AlphaFoldDB" id="A0AAV9M021"/>
<feature type="compositionally biased region" description="Polar residues" evidence="1">
    <location>
        <begin position="15"/>
        <end position="25"/>
    </location>
</feature>
<dbReference type="EMBL" id="JAWPEI010000003">
    <property type="protein sequence ID" value="KAK4731256.1"/>
    <property type="molecule type" value="Genomic_DNA"/>
</dbReference>
<evidence type="ECO:0000256" key="1">
    <source>
        <dbReference type="SAM" id="MobiDB-lite"/>
    </source>
</evidence>